<sequence length="248" mass="26129">MPEKPSKAELLTALKDGLIVSCQALPGEPLYSEAGGIMPLMAKAAEEAGAVGIRANGVRDIKEIQAVTDLPIIGIIKKEYPPQSPFITPTMAEVDALAALDVAVIALDCTQRERHDGLAIADFIRAIKEKYPDQLFMADISTLEEGLAAYEAGVDFVGTTLSGYTPYSRQGTGPDMDLIGALCEAGVSVIAEGKIHSPEEARAVQALGVAGIVVGGAITRPKEIAERFVAALTSSLSKKNINIKENLQ</sequence>
<evidence type="ECO:0000256" key="5">
    <source>
        <dbReference type="ARBA" id="ARBA00023235"/>
    </source>
</evidence>
<evidence type="ECO:0000256" key="6">
    <source>
        <dbReference type="ARBA" id="ARBA00023277"/>
    </source>
</evidence>
<comment type="similarity">
    <text evidence="4 7">Belongs to the NanE family.</text>
</comment>
<dbReference type="InterPro" id="IPR011060">
    <property type="entry name" value="RibuloseP-bd_barrel"/>
</dbReference>
<dbReference type="HAMAP" id="MF_01235">
    <property type="entry name" value="ManNAc6P_epimer"/>
    <property type="match status" value="1"/>
</dbReference>
<keyword evidence="5 7" id="KW-0413">Isomerase</keyword>
<dbReference type="FunFam" id="3.20.20.70:FF:000035">
    <property type="entry name" value="Putative N-acetylmannosamine-6-phosphate 2-epimerase"/>
    <property type="match status" value="1"/>
</dbReference>
<organism evidence="8 9">
    <name type="scientific">Streptococcus equi subsp. equi</name>
    <dbReference type="NCBI Taxonomy" id="148942"/>
    <lineage>
        <taxon>Bacteria</taxon>
        <taxon>Bacillati</taxon>
        <taxon>Bacillota</taxon>
        <taxon>Bacilli</taxon>
        <taxon>Lactobacillales</taxon>
        <taxon>Streptococcaceae</taxon>
        <taxon>Streptococcus</taxon>
    </lineage>
</organism>
<dbReference type="InterPro" id="IPR013785">
    <property type="entry name" value="Aldolase_TIM"/>
</dbReference>
<evidence type="ECO:0000313" key="9">
    <source>
        <dbReference type="Proteomes" id="UP000254461"/>
    </source>
</evidence>
<dbReference type="NCBIfam" id="NF002231">
    <property type="entry name" value="PRK01130.1"/>
    <property type="match status" value="1"/>
</dbReference>
<evidence type="ECO:0000256" key="2">
    <source>
        <dbReference type="ARBA" id="ARBA00002147"/>
    </source>
</evidence>
<comment type="pathway">
    <text evidence="3 7">Amino-sugar metabolism; N-acetylneuraminate degradation; D-fructose 6-phosphate from N-acetylneuraminate: step 3/5.</text>
</comment>
<evidence type="ECO:0000313" key="8">
    <source>
        <dbReference type="EMBL" id="SUN44852.1"/>
    </source>
</evidence>
<dbReference type="InterPro" id="IPR007260">
    <property type="entry name" value="NanE"/>
</dbReference>
<gene>
    <name evidence="8" type="primary">nanE_2</name>
    <name evidence="7" type="synonym">nanE</name>
    <name evidence="8" type="ORF">NCTC12092_00256</name>
</gene>
<dbReference type="Pfam" id="PF04131">
    <property type="entry name" value="NanE"/>
    <property type="match status" value="1"/>
</dbReference>
<dbReference type="PANTHER" id="PTHR36204">
    <property type="entry name" value="N-ACETYLMANNOSAMINE-6-PHOSPHATE 2-EPIMERASE-RELATED"/>
    <property type="match status" value="1"/>
</dbReference>
<comment type="function">
    <text evidence="2 7">Converts N-acetylmannosamine-6-phosphate (ManNAc-6-P) to N-acetylglucosamine-6-phosphate (GlcNAc-6-P).</text>
</comment>
<dbReference type="RefSeq" id="WP_115250550.1">
    <property type="nucleotide sequence ID" value="NZ_UHFF01000002.1"/>
</dbReference>
<dbReference type="Proteomes" id="UP000254461">
    <property type="component" value="Unassembled WGS sequence"/>
</dbReference>
<proteinExistence type="inferred from homology"/>
<dbReference type="CDD" id="cd04729">
    <property type="entry name" value="NanE"/>
    <property type="match status" value="1"/>
</dbReference>
<dbReference type="UniPathway" id="UPA00629">
    <property type="reaction ID" value="UER00682"/>
</dbReference>
<dbReference type="EC" id="5.1.3.9" evidence="7"/>
<evidence type="ECO:0000256" key="4">
    <source>
        <dbReference type="ARBA" id="ARBA00007439"/>
    </source>
</evidence>
<dbReference type="GO" id="GO:0005829">
    <property type="term" value="C:cytosol"/>
    <property type="evidence" value="ECO:0007669"/>
    <property type="project" value="TreeGrafter"/>
</dbReference>
<dbReference type="AlphaFoldDB" id="A0A380JNF6"/>
<keyword evidence="6 7" id="KW-0119">Carbohydrate metabolism</keyword>
<dbReference type="PANTHER" id="PTHR36204:SF1">
    <property type="entry name" value="N-ACETYLMANNOSAMINE-6-PHOSPHATE 2-EPIMERASE-RELATED"/>
    <property type="match status" value="1"/>
</dbReference>
<dbReference type="Gene3D" id="3.20.20.70">
    <property type="entry name" value="Aldolase class I"/>
    <property type="match status" value="1"/>
</dbReference>
<accession>A0A380JNF6</accession>
<dbReference type="GO" id="GO:0005975">
    <property type="term" value="P:carbohydrate metabolic process"/>
    <property type="evidence" value="ECO:0007669"/>
    <property type="project" value="UniProtKB-UniRule"/>
</dbReference>
<evidence type="ECO:0000256" key="3">
    <source>
        <dbReference type="ARBA" id="ARBA00005081"/>
    </source>
</evidence>
<dbReference type="GO" id="GO:0019262">
    <property type="term" value="P:N-acetylneuraminate catabolic process"/>
    <property type="evidence" value="ECO:0007669"/>
    <property type="project" value="UniProtKB-UniRule"/>
</dbReference>
<dbReference type="GO" id="GO:0047465">
    <property type="term" value="F:N-acylglucosamine-6-phosphate 2-epimerase activity"/>
    <property type="evidence" value="ECO:0007669"/>
    <property type="project" value="UniProtKB-EC"/>
</dbReference>
<name>A0A380JNF6_9STRE</name>
<dbReference type="SUPFAM" id="SSF51366">
    <property type="entry name" value="Ribulose-phoshate binding barrel"/>
    <property type="match status" value="1"/>
</dbReference>
<reference evidence="8 9" key="1">
    <citation type="submission" date="2018-06" db="EMBL/GenBank/DDBJ databases">
        <authorList>
            <consortium name="Pathogen Informatics"/>
            <person name="Doyle S."/>
        </authorList>
    </citation>
    <scope>NUCLEOTIDE SEQUENCE [LARGE SCALE GENOMIC DNA]</scope>
    <source>
        <strain evidence="8 9">NCTC12092</strain>
    </source>
</reference>
<evidence type="ECO:0000256" key="7">
    <source>
        <dbReference type="HAMAP-Rule" id="MF_01235"/>
    </source>
</evidence>
<evidence type="ECO:0000256" key="1">
    <source>
        <dbReference type="ARBA" id="ARBA00000056"/>
    </source>
</evidence>
<comment type="catalytic activity">
    <reaction evidence="1 7">
        <text>an N-acyl-D-glucosamine 6-phosphate = an N-acyl-D-mannosamine 6-phosphate</text>
        <dbReference type="Rhea" id="RHEA:23932"/>
        <dbReference type="ChEBI" id="CHEBI:57599"/>
        <dbReference type="ChEBI" id="CHEBI:57666"/>
        <dbReference type="EC" id="5.1.3.9"/>
    </reaction>
</comment>
<dbReference type="GO" id="GO:0006053">
    <property type="term" value="P:N-acetylmannosamine catabolic process"/>
    <property type="evidence" value="ECO:0007669"/>
    <property type="project" value="TreeGrafter"/>
</dbReference>
<dbReference type="EMBL" id="UHFF01000002">
    <property type="protein sequence ID" value="SUN44852.1"/>
    <property type="molecule type" value="Genomic_DNA"/>
</dbReference>
<protein>
    <recommendedName>
        <fullName evidence="7">Putative N-acetylmannosamine-6-phosphate 2-epimerase</fullName>
        <ecNumber evidence="7">5.1.3.9</ecNumber>
    </recommendedName>
    <alternativeName>
        <fullName evidence="7">ManNAc-6-P epimerase</fullName>
    </alternativeName>
</protein>